<dbReference type="Pfam" id="PF01810">
    <property type="entry name" value="LysE"/>
    <property type="match status" value="1"/>
</dbReference>
<dbReference type="GO" id="GO:0015171">
    <property type="term" value="F:amino acid transmembrane transporter activity"/>
    <property type="evidence" value="ECO:0007669"/>
    <property type="project" value="TreeGrafter"/>
</dbReference>
<evidence type="ECO:0000313" key="8">
    <source>
        <dbReference type="Proteomes" id="UP000616724"/>
    </source>
</evidence>
<accession>A0A8J3RGB5</accession>
<feature type="transmembrane region" description="Helical" evidence="6">
    <location>
        <begin position="6"/>
        <end position="29"/>
    </location>
</feature>
<keyword evidence="3 6" id="KW-0812">Transmembrane</keyword>
<dbReference type="PIRSF" id="PIRSF006324">
    <property type="entry name" value="LeuE"/>
    <property type="match status" value="1"/>
</dbReference>
<dbReference type="PANTHER" id="PTHR30086">
    <property type="entry name" value="ARGININE EXPORTER PROTEIN ARGO"/>
    <property type="match status" value="1"/>
</dbReference>
<evidence type="ECO:0000256" key="3">
    <source>
        <dbReference type="ARBA" id="ARBA00022692"/>
    </source>
</evidence>
<evidence type="ECO:0000256" key="1">
    <source>
        <dbReference type="ARBA" id="ARBA00004651"/>
    </source>
</evidence>
<keyword evidence="5 6" id="KW-0472">Membrane</keyword>
<comment type="caution">
    <text evidence="7">The sequence shown here is derived from an EMBL/GenBank/DDBJ whole genome shotgun (WGS) entry which is preliminary data.</text>
</comment>
<evidence type="ECO:0000256" key="6">
    <source>
        <dbReference type="SAM" id="Phobius"/>
    </source>
</evidence>
<evidence type="ECO:0000256" key="5">
    <source>
        <dbReference type="ARBA" id="ARBA00023136"/>
    </source>
</evidence>
<dbReference type="GO" id="GO:0005886">
    <property type="term" value="C:plasma membrane"/>
    <property type="evidence" value="ECO:0007669"/>
    <property type="project" value="UniProtKB-SubCell"/>
</dbReference>
<evidence type="ECO:0000256" key="2">
    <source>
        <dbReference type="ARBA" id="ARBA00022475"/>
    </source>
</evidence>
<feature type="transmembrane region" description="Helical" evidence="6">
    <location>
        <begin position="154"/>
        <end position="178"/>
    </location>
</feature>
<protein>
    <submittedName>
        <fullName evidence="7">Lysine transporter LysE</fullName>
    </submittedName>
</protein>
<keyword evidence="8" id="KW-1185">Reference proteome</keyword>
<evidence type="ECO:0000313" key="7">
    <source>
        <dbReference type="EMBL" id="GIH75187.1"/>
    </source>
</evidence>
<name>A0A8J3RGB5_9ACTN</name>
<evidence type="ECO:0000256" key="4">
    <source>
        <dbReference type="ARBA" id="ARBA00022989"/>
    </source>
</evidence>
<organism evidence="7 8">
    <name type="scientific">Planobispora longispora</name>
    <dbReference type="NCBI Taxonomy" id="28887"/>
    <lineage>
        <taxon>Bacteria</taxon>
        <taxon>Bacillati</taxon>
        <taxon>Actinomycetota</taxon>
        <taxon>Actinomycetes</taxon>
        <taxon>Streptosporangiales</taxon>
        <taxon>Streptosporangiaceae</taxon>
        <taxon>Planobispora</taxon>
    </lineage>
</organism>
<comment type="subcellular location">
    <subcellularLocation>
        <location evidence="1">Cell membrane</location>
        <topology evidence="1">Multi-pass membrane protein</topology>
    </subcellularLocation>
</comment>
<dbReference type="AlphaFoldDB" id="A0A8J3RGB5"/>
<sequence length="211" mass="22664">MDIYGSIASFAIVVGLLTLTPGLDTALILRTSLLSSRRSAWAVVLGIQAGTLLWGLLTAAGLAALLSASQLAYEVLRWAGVAYLLWMGGQMVWHSRKGAASEATPVEQPGDGRWWPAFRRGLLTNLLNPKMGAFYVAALPQFMPDDVPHAVMGVLLAGVHVCEGLLWSALLIGFTGLVRGWLQRPSVKRGMDRLTGVIVIGFGLRLATQQQ</sequence>
<dbReference type="EMBL" id="BOOH01000014">
    <property type="protein sequence ID" value="GIH75187.1"/>
    <property type="molecule type" value="Genomic_DNA"/>
</dbReference>
<proteinExistence type="predicted"/>
<dbReference type="InterPro" id="IPR001123">
    <property type="entry name" value="LeuE-type"/>
</dbReference>
<keyword evidence="4 6" id="KW-1133">Transmembrane helix</keyword>
<dbReference type="PANTHER" id="PTHR30086:SF20">
    <property type="entry name" value="ARGININE EXPORTER PROTEIN ARGO-RELATED"/>
    <property type="match status" value="1"/>
</dbReference>
<reference evidence="7 8" key="1">
    <citation type="submission" date="2021-01" db="EMBL/GenBank/DDBJ databases">
        <title>Whole genome shotgun sequence of Planobispora longispora NBRC 13918.</title>
        <authorList>
            <person name="Komaki H."/>
            <person name="Tamura T."/>
        </authorList>
    </citation>
    <scope>NUCLEOTIDE SEQUENCE [LARGE SCALE GENOMIC DNA]</scope>
    <source>
        <strain evidence="7 8">NBRC 13918</strain>
    </source>
</reference>
<feature type="transmembrane region" description="Helical" evidence="6">
    <location>
        <begin position="75"/>
        <end position="93"/>
    </location>
</feature>
<keyword evidence="2" id="KW-1003">Cell membrane</keyword>
<dbReference type="Proteomes" id="UP000616724">
    <property type="component" value="Unassembled WGS sequence"/>
</dbReference>
<gene>
    <name evidence="7" type="ORF">Plo01_16160</name>
</gene>
<feature type="transmembrane region" description="Helical" evidence="6">
    <location>
        <begin position="41"/>
        <end position="69"/>
    </location>
</feature>
<dbReference type="RefSeq" id="WP_203889884.1">
    <property type="nucleotide sequence ID" value="NZ_BOOH01000014.1"/>
</dbReference>